<comment type="caution">
    <text evidence="1">The sequence shown here is derived from an EMBL/GenBank/DDBJ whole genome shotgun (WGS) entry which is preliminary data.</text>
</comment>
<dbReference type="EMBL" id="VJVW01000002">
    <property type="protein sequence ID" value="MUP41839.1"/>
    <property type="molecule type" value="Genomic_DNA"/>
</dbReference>
<evidence type="ECO:0000313" key="1">
    <source>
        <dbReference type="EMBL" id="MUP41839.1"/>
    </source>
</evidence>
<dbReference type="RefSeq" id="WP_156274516.1">
    <property type="nucleotide sequence ID" value="NZ_BAABGI010000001.1"/>
</dbReference>
<dbReference type="Proteomes" id="UP000460416">
    <property type="component" value="Unassembled WGS sequence"/>
</dbReference>
<dbReference type="AlphaFoldDB" id="A0A7K1LLY8"/>
<dbReference type="Pfam" id="PF16267">
    <property type="entry name" value="DUF4920"/>
    <property type="match status" value="1"/>
</dbReference>
<dbReference type="OrthoDB" id="129527at2"/>
<organism evidence="1 2">
    <name type="scientific">Christiangramia aestuarii</name>
    <dbReference type="NCBI Taxonomy" id="1028746"/>
    <lineage>
        <taxon>Bacteria</taxon>
        <taxon>Pseudomonadati</taxon>
        <taxon>Bacteroidota</taxon>
        <taxon>Flavobacteriia</taxon>
        <taxon>Flavobacteriales</taxon>
        <taxon>Flavobacteriaceae</taxon>
        <taxon>Christiangramia</taxon>
    </lineage>
</organism>
<name>A0A7K1LLY8_9FLAO</name>
<gene>
    <name evidence="1" type="ORF">FLP08_04580</name>
</gene>
<evidence type="ECO:0000313" key="2">
    <source>
        <dbReference type="Proteomes" id="UP000460416"/>
    </source>
</evidence>
<proteinExistence type="predicted"/>
<sequence>MKIHFLLLALSVCLISCKQSNPEKNSELALLETSQDNYKSFGEEISPANALNAAQMKAEYASLKPGDSIKAKFRTTVNSVCKMKGCWMTLELPEEDNDPMVKFRDYAFFVPKDIEGREVIVEGVAFMEETSVEDQKHYAEDAGRSKEEIAAITEVKRSPAFLAIGVLLKE</sequence>
<dbReference type="InterPro" id="IPR032577">
    <property type="entry name" value="DUF4920"/>
</dbReference>
<accession>A0A7K1LLY8</accession>
<reference evidence="1 2" key="1">
    <citation type="submission" date="2019-07" db="EMBL/GenBank/DDBJ databases">
        <title>Gramella aestuarii sp. nov., isolated from a tidal flat, and emended description of Gramella echinicola.</title>
        <authorList>
            <person name="Liu L."/>
        </authorList>
    </citation>
    <scope>NUCLEOTIDE SEQUENCE [LARGE SCALE GENOMIC DNA]</scope>
    <source>
        <strain evidence="1 2">BS12</strain>
    </source>
</reference>
<protein>
    <submittedName>
        <fullName evidence="1">DUF4920 domain-containing protein</fullName>
    </submittedName>
</protein>
<keyword evidence="2" id="KW-1185">Reference proteome</keyword>